<evidence type="ECO:0000256" key="3">
    <source>
        <dbReference type="ARBA" id="ARBA00022803"/>
    </source>
</evidence>
<dbReference type="PANTHER" id="PTHR46423">
    <property type="entry name" value="RNA POLYMERASE II-ASSOCIATED PROTEIN 3"/>
    <property type="match status" value="1"/>
</dbReference>
<gene>
    <name evidence="7" type="ORF">R3P38DRAFT_910655</name>
</gene>
<keyword evidence="1" id="KW-0479">Metal-binding</keyword>
<evidence type="ECO:0000313" key="8">
    <source>
        <dbReference type="Proteomes" id="UP001362999"/>
    </source>
</evidence>
<dbReference type="InterPro" id="IPR011990">
    <property type="entry name" value="TPR-like_helical_dom_sf"/>
</dbReference>
<dbReference type="GO" id="GO:0101031">
    <property type="term" value="C:protein folding chaperone complex"/>
    <property type="evidence" value="ECO:0007669"/>
    <property type="project" value="TreeGrafter"/>
</dbReference>
<dbReference type="AlphaFoldDB" id="A0AAV9YZF2"/>
<dbReference type="Pfam" id="PF01753">
    <property type="entry name" value="zf-MYND"/>
    <property type="match status" value="1"/>
</dbReference>
<dbReference type="InterPro" id="IPR051966">
    <property type="entry name" value="RPAP3"/>
</dbReference>
<dbReference type="InterPro" id="IPR002893">
    <property type="entry name" value="Znf_MYND"/>
</dbReference>
<dbReference type="Gene3D" id="6.10.140.2220">
    <property type="match status" value="1"/>
</dbReference>
<evidence type="ECO:0000256" key="4">
    <source>
        <dbReference type="ARBA" id="ARBA00022833"/>
    </source>
</evidence>
<dbReference type="Proteomes" id="UP001362999">
    <property type="component" value="Unassembled WGS sequence"/>
</dbReference>
<feature type="domain" description="MYND-type" evidence="6">
    <location>
        <begin position="193"/>
        <end position="233"/>
    </location>
</feature>
<dbReference type="EMBL" id="JAWWNJ010000269">
    <property type="protein sequence ID" value="KAK6966503.1"/>
    <property type="molecule type" value="Genomic_DNA"/>
</dbReference>
<dbReference type="GO" id="GO:0008270">
    <property type="term" value="F:zinc ion binding"/>
    <property type="evidence" value="ECO:0007669"/>
    <property type="project" value="UniProtKB-KW"/>
</dbReference>
<reference evidence="7 8" key="1">
    <citation type="journal article" date="2024" name="J Genomics">
        <title>Draft genome sequencing and assembly of Favolaschia claudopus CIRM-BRFM 2984 isolated from oak limbs.</title>
        <authorList>
            <person name="Navarro D."/>
            <person name="Drula E."/>
            <person name="Chaduli D."/>
            <person name="Cazenave R."/>
            <person name="Ahrendt S."/>
            <person name="Wang J."/>
            <person name="Lipzen A."/>
            <person name="Daum C."/>
            <person name="Barry K."/>
            <person name="Grigoriev I.V."/>
            <person name="Favel A."/>
            <person name="Rosso M.N."/>
            <person name="Martin F."/>
        </authorList>
    </citation>
    <scope>NUCLEOTIDE SEQUENCE [LARGE SCALE GENOMIC DNA]</scope>
    <source>
        <strain evidence="7 8">CIRM-BRFM 2984</strain>
    </source>
</reference>
<keyword evidence="4" id="KW-0862">Zinc</keyword>
<evidence type="ECO:0000256" key="5">
    <source>
        <dbReference type="PROSITE-ProRule" id="PRU00134"/>
    </source>
</evidence>
<name>A0AAV9YZF2_9AGAR</name>
<proteinExistence type="predicted"/>
<dbReference type="PROSITE" id="PS50865">
    <property type="entry name" value="ZF_MYND_2"/>
    <property type="match status" value="1"/>
</dbReference>
<sequence length="419" mass="47076">MDSIQLNSEATTQFKNGNYRAAEELYRQAIYASGDSIPLTPLLSNLSATLIKLGEFDEADHAARDALRFEPRAIKPRYRRGVARREMGFFASALIDFASVLVIDPTHSAAISAFNNILTDFPNRIPTLLPEAMMLANFPPAYGSVAACNEVDIESTLGRQRSPPPLEDPGITTYVTPSNPHHLSSSPRPAMMCSSCKAMKFKTELKTCKRCKTVSYCNQQCQRANWPQHKADCQPSTRPVIDRTLRIGRSISEVPYILDLLRIYAMIALGFQHHSKPPCHTALMVIVGLVPMFNSLGKRTRRKRLSVLQLMNVPFAILPDDMISGNEAFAQANSDKRGLFLLIVPDTTLKDEWATRTRGIYCSFNSAMLADIQSPDYTFEIYSRARQTDRMLTSDLNLLHASIEDELAMDFDNFYHLQR</sequence>
<dbReference type="InterPro" id="IPR019734">
    <property type="entry name" value="TPR_rpt"/>
</dbReference>
<dbReference type="PANTHER" id="PTHR46423:SF1">
    <property type="entry name" value="RNA POLYMERASE II-ASSOCIATED PROTEIN 3"/>
    <property type="match status" value="1"/>
</dbReference>
<keyword evidence="8" id="KW-1185">Reference proteome</keyword>
<evidence type="ECO:0000313" key="7">
    <source>
        <dbReference type="EMBL" id="KAK6966503.1"/>
    </source>
</evidence>
<dbReference type="PROSITE" id="PS01360">
    <property type="entry name" value="ZF_MYND_1"/>
    <property type="match status" value="1"/>
</dbReference>
<accession>A0AAV9YZF2</accession>
<dbReference type="SMART" id="SM00028">
    <property type="entry name" value="TPR"/>
    <property type="match status" value="3"/>
</dbReference>
<keyword evidence="2 5" id="KW-0863">Zinc-finger</keyword>
<evidence type="ECO:0000256" key="2">
    <source>
        <dbReference type="ARBA" id="ARBA00022771"/>
    </source>
</evidence>
<evidence type="ECO:0000256" key="1">
    <source>
        <dbReference type="ARBA" id="ARBA00022723"/>
    </source>
</evidence>
<evidence type="ECO:0000259" key="6">
    <source>
        <dbReference type="PROSITE" id="PS50865"/>
    </source>
</evidence>
<dbReference type="SUPFAM" id="SSF144232">
    <property type="entry name" value="HIT/MYND zinc finger-like"/>
    <property type="match status" value="1"/>
</dbReference>
<comment type="caution">
    <text evidence="7">The sequence shown here is derived from an EMBL/GenBank/DDBJ whole genome shotgun (WGS) entry which is preliminary data.</text>
</comment>
<dbReference type="Gene3D" id="1.25.40.10">
    <property type="entry name" value="Tetratricopeptide repeat domain"/>
    <property type="match status" value="1"/>
</dbReference>
<keyword evidence="3" id="KW-0802">TPR repeat</keyword>
<dbReference type="SUPFAM" id="SSF48452">
    <property type="entry name" value="TPR-like"/>
    <property type="match status" value="1"/>
</dbReference>
<protein>
    <recommendedName>
        <fullName evidence="6">MYND-type domain-containing protein</fullName>
    </recommendedName>
</protein>
<organism evidence="7 8">
    <name type="scientific">Favolaschia claudopus</name>
    <dbReference type="NCBI Taxonomy" id="2862362"/>
    <lineage>
        <taxon>Eukaryota</taxon>
        <taxon>Fungi</taxon>
        <taxon>Dikarya</taxon>
        <taxon>Basidiomycota</taxon>
        <taxon>Agaricomycotina</taxon>
        <taxon>Agaricomycetes</taxon>
        <taxon>Agaricomycetidae</taxon>
        <taxon>Agaricales</taxon>
        <taxon>Marasmiineae</taxon>
        <taxon>Mycenaceae</taxon>
        <taxon>Favolaschia</taxon>
    </lineage>
</organism>